<comment type="subunit">
    <text evidence="2">Forms a homohexamer that can probably bind six kinase subunits.</text>
</comment>
<reference evidence="5" key="1">
    <citation type="submission" date="2018-06" db="EMBL/GenBank/DDBJ databases">
        <title>Genome assembly of Danube salmon.</title>
        <authorList>
            <person name="Macqueen D.J."/>
            <person name="Gundappa M.K."/>
        </authorList>
    </citation>
    <scope>NUCLEOTIDE SEQUENCE [LARGE SCALE GENOMIC DNA]</scope>
</reference>
<dbReference type="AlphaFoldDB" id="A0A4W5KFF3"/>
<name>A0A4W5KFF3_9TELE</name>
<evidence type="ECO:0000256" key="2">
    <source>
        <dbReference type="ARBA" id="ARBA00011253"/>
    </source>
</evidence>
<accession>A0A4W5KFF3</accession>
<evidence type="ECO:0000256" key="3">
    <source>
        <dbReference type="SAM" id="MobiDB-lite"/>
    </source>
</evidence>
<dbReference type="Pfam" id="PF01111">
    <property type="entry name" value="CKS"/>
    <property type="match status" value="1"/>
</dbReference>
<dbReference type="GeneTree" id="ENSGT00990000209581"/>
<evidence type="ECO:0000313" key="4">
    <source>
        <dbReference type="Ensembl" id="ENSHHUP00000009215.1"/>
    </source>
</evidence>
<protein>
    <submittedName>
        <fullName evidence="4">Uncharacterized protein</fullName>
    </submittedName>
</protein>
<organism evidence="4 5">
    <name type="scientific">Hucho hucho</name>
    <name type="common">huchen</name>
    <dbReference type="NCBI Taxonomy" id="62062"/>
    <lineage>
        <taxon>Eukaryota</taxon>
        <taxon>Metazoa</taxon>
        <taxon>Chordata</taxon>
        <taxon>Craniata</taxon>
        <taxon>Vertebrata</taxon>
        <taxon>Euteleostomi</taxon>
        <taxon>Actinopterygii</taxon>
        <taxon>Neopterygii</taxon>
        <taxon>Teleostei</taxon>
        <taxon>Protacanthopterygii</taxon>
        <taxon>Salmoniformes</taxon>
        <taxon>Salmonidae</taxon>
        <taxon>Salmoninae</taxon>
        <taxon>Hucho</taxon>
    </lineage>
</organism>
<dbReference type="Ensembl" id="ENSHHUT00000009495.1">
    <property type="protein sequence ID" value="ENSHHUP00000009215.1"/>
    <property type="gene ID" value="ENSHHUG00000005610.1"/>
</dbReference>
<dbReference type="GO" id="GO:0016538">
    <property type="term" value="F:cyclin-dependent protein serine/threonine kinase regulator activity"/>
    <property type="evidence" value="ECO:0007669"/>
    <property type="project" value="InterPro"/>
</dbReference>
<dbReference type="InterPro" id="IPR000789">
    <property type="entry name" value="Cyclin-dep_kinase_reg-sub"/>
</dbReference>
<feature type="region of interest" description="Disordered" evidence="3">
    <location>
        <begin position="1"/>
        <end position="28"/>
    </location>
</feature>
<dbReference type="SUPFAM" id="SSF55637">
    <property type="entry name" value="Cell cycle regulatory proteins"/>
    <property type="match status" value="1"/>
</dbReference>
<evidence type="ECO:0000313" key="5">
    <source>
        <dbReference type="Proteomes" id="UP000314982"/>
    </source>
</evidence>
<dbReference type="Gene3D" id="3.30.170.10">
    <property type="entry name" value="Cyclin-dependent kinase, regulatory subunit"/>
    <property type="match status" value="1"/>
</dbReference>
<comment type="function">
    <text evidence="1">Binds to the catalytic subunit of the cyclin dependent kinases and is essential for their biological function.</text>
</comment>
<reference evidence="4" key="2">
    <citation type="submission" date="2025-08" db="UniProtKB">
        <authorList>
            <consortium name="Ensembl"/>
        </authorList>
    </citation>
    <scope>IDENTIFICATION</scope>
</reference>
<proteinExistence type="predicted"/>
<reference evidence="4" key="3">
    <citation type="submission" date="2025-09" db="UniProtKB">
        <authorList>
            <consortium name="Ensembl"/>
        </authorList>
    </citation>
    <scope>IDENTIFICATION</scope>
</reference>
<dbReference type="InterPro" id="IPR036858">
    <property type="entry name" value="Cyclin-dep_kinase_reg-sub_sf"/>
</dbReference>
<sequence length="28" mass="3310">MQQSLGWVHNMIHDPQPPTLLFRQPLPK</sequence>
<evidence type="ECO:0000256" key="1">
    <source>
        <dbReference type="ARBA" id="ARBA00002449"/>
    </source>
</evidence>
<dbReference type="Proteomes" id="UP000314982">
    <property type="component" value="Unassembled WGS sequence"/>
</dbReference>
<keyword evidence="5" id="KW-1185">Reference proteome</keyword>